<comment type="subcellular location">
    <subcellularLocation>
        <location evidence="1">Nucleus</location>
    </subcellularLocation>
</comment>
<dbReference type="Gene3D" id="1.25.40.20">
    <property type="entry name" value="Ankyrin repeat-containing domain"/>
    <property type="match status" value="1"/>
</dbReference>
<feature type="compositionally biased region" description="Pro residues" evidence="8">
    <location>
        <begin position="193"/>
        <end position="202"/>
    </location>
</feature>
<feature type="repeat" description="ANK" evidence="6">
    <location>
        <begin position="501"/>
        <end position="534"/>
    </location>
</feature>
<evidence type="ECO:0000256" key="8">
    <source>
        <dbReference type="SAM" id="MobiDB-lite"/>
    </source>
</evidence>
<evidence type="ECO:0000256" key="3">
    <source>
        <dbReference type="ARBA" id="ARBA00022737"/>
    </source>
</evidence>
<keyword evidence="2" id="KW-0053">Apoptosis</keyword>
<evidence type="ECO:0000313" key="9">
    <source>
        <dbReference type="EMBL" id="VUZ55869.1"/>
    </source>
</evidence>
<dbReference type="EMBL" id="CABIJS010000697">
    <property type="protein sequence ID" value="VUZ55869.1"/>
    <property type="molecule type" value="Genomic_DNA"/>
</dbReference>
<evidence type="ECO:0000256" key="4">
    <source>
        <dbReference type="ARBA" id="ARBA00023043"/>
    </source>
</evidence>
<dbReference type="PANTHER" id="PTHR24131:SF10">
    <property type="entry name" value="ANKYRIN-REPEAT, SH3-DOMAIN, AND PROLINE-RICH-REGION CONTAINING PROTEIN, ISOFORM B"/>
    <property type="match status" value="1"/>
</dbReference>
<proteinExistence type="predicted"/>
<feature type="region of interest" description="Disordered" evidence="8">
    <location>
        <begin position="364"/>
        <end position="462"/>
    </location>
</feature>
<dbReference type="PROSITE" id="PS50297">
    <property type="entry name" value="ANK_REP_REGION"/>
    <property type="match status" value="2"/>
</dbReference>
<dbReference type="AlphaFoldDB" id="A0A564Z948"/>
<evidence type="ECO:0000256" key="5">
    <source>
        <dbReference type="ARBA" id="ARBA00023242"/>
    </source>
</evidence>
<gene>
    <name evidence="9" type="ORF">WMSIL1_LOCUS13616</name>
</gene>
<keyword evidence="10" id="KW-1185">Reference proteome</keyword>
<dbReference type="InterPro" id="IPR036028">
    <property type="entry name" value="SH3-like_dom_sf"/>
</dbReference>
<dbReference type="InterPro" id="IPR036770">
    <property type="entry name" value="Ankyrin_rpt-contain_sf"/>
</dbReference>
<name>A0A564Z948_HYMDI</name>
<evidence type="ECO:0000256" key="6">
    <source>
        <dbReference type="PROSITE-ProRule" id="PRU00023"/>
    </source>
</evidence>
<keyword evidence="7" id="KW-0175">Coiled coil</keyword>
<feature type="region of interest" description="Disordered" evidence="8">
    <location>
        <begin position="1"/>
        <end position="64"/>
    </location>
</feature>
<keyword evidence="3" id="KW-0677">Repeat</keyword>
<dbReference type="GO" id="GO:0006915">
    <property type="term" value="P:apoptotic process"/>
    <property type="evidence" value="ECO:0007669"/>
    <property type="project" value="UniProtKB-KW"/>
</dbReference>
<dbReference type="GO" id="GO:0042981">
    <property type="term" value="P:regulation of apoptotic process"/>
    <property type="evidence" value="ECO:0007669"/>
    <property type="project" value="InterPro"/>
</dbReference>
<evidence type="ECO:0000256" key="7">
    <source>
        <dbReference type="SAM" id="Coils"/>
    </source>
</evidence>
<feature type="compositionally biased region" description="Acidic residues" evidence="8">
    <location>
        <begin position="763"/>
        <end position="774"/>
    </location>
</feature>
<feature type="region of interest" description="Disordered" evidence="8">
    <location>
        <begin position="708"/>
        <end position="774"/>
    </location>
</feature>
<protein>
    <submittedName>
        <fullName evidence="9">Uncharacterized protein</fullName>
    </submittedName>
</protein>
<accession>A0A564Z948</accession>
<reference evidence="9 10" key="1">
    <citation type="submission" date="2019-07" db="EMBL/GenBank/DDBJ databases">
        <authorList>
            <person name="Jastrzebski P J."/>
            <person name="Paukszto L."/>
            <person name="Jastrzebski P J."/>
        </authorList>
    </citation>
    <scope>NUCLEOTIDE SEQUENCE [LARGE SCALE GENOMIC DNA]</scope>
    <source>
        <strain evidence="9 10">WMS-il1</strain>
    </source>
</reference>
<feature type="compositionally biased region" description="Pro residues" evidence="8">
    <location>
        <begin position="255"/>
        <end position="279"/>
    </location>
</feature>
<evidence type="ECO:0000256" key="2">
    <source>
        <dbReference type="ARBA" id="ARBA00022703"/>
    </source>
</evidence>
<keyword evidence="5" id="KW-0539">Nucleus</keyword>
<keyword evidence="4 6" id="KW-0040">ANK repeat</keyword>
<feature type="compositionally biased region" description="Low complexity" evidence="8">
    <location>
        <begin position="377"/>
        <end position="386"/>
    </location>
</feature>
<dbReference type="SUPFAM" id="SSF48403">
    <property type="entry name" value="Ankyrin repeat"/>
    <property type="match status" value="1"/>
</dbReference>
<evidence type="ECO:0000313" key="10">
    <source>
        <dbReference type="Proteomes" id="UP000321570"/>
    </source>
</evidence>
<feature type="repeat" description="ANK" evidence="6">
    <location>
        <begin position="535"/>
        <end position="567"/>
    </location>
</feature>
<feature type="compositionally biased region" description="Acidic residues" evidence="8">
    <location>
        <begin position="713"/>
        <end position="730"/>
    </location>
</feature>
<feature type="coiled-coil region" evidence="7">
    <location>
        <begin position="82"/>
        <end position="116"/>
    </location>
</feature>
<dbReference type="PANTHER" id="PTHR24131">
    <property type="entry name" value="APOPTOSIS-STIMULATING OF P53 PROTEIN"/>
    <property type="match status" value="1"/>
</dbReference>
<feature type="compositionally biased region" description="Basic and acidic residues" evidence="8">
    <location>
        <begin position="425"/>
        <end position="455"/>
    </location>
</feature>
<organism evidence="9 10">
    <name type="scientific">Hymenolepis diminuta</name>
    <name type="common">Rat tapeworm</name>
    <dbReference type="NCBI Taxonomy" id="6216"/>
    <lineage>
        <taxon>Eukaryota</taxon>
        <taxon>Metazoa</taxon>
        <taxon>Spiralia</taxon>
        <taxon>Lophotrochozoa</taxon>
        <taxon>Platyhelminthes</taxon>
        <taxon>Cestoda</taxon>
        <taxon>Eucestoda</taxon>
        <taxon>Cyclophyllidea</taxon>
        <taxon>Hymenolepididae</taxon>
        <taxon>Hymenolepis</taxon>
    </lineage>
</organism>
<dbReference type="GO" id="GO:0005634">
    <property type="term" value="C:nucleus"/>
    <property type="evidence" value="ECO:0007669"/>
    <property type="project" value="UniProtKB-SubCell"/>
</dbReference>
<sequence>MSPAMNSASTPQLRTRNQHPPVVKKALPHSPTQHSDAISPMYQLPEFVNSPPKNLEVSPKHESKLERLRREKYKCEQTWQLNKRLESENTEMENQIDAKERELKSCSRRADDLSSKLDVIRRWCEWLTQPPGKNIPRPDRNPYFEAEEDSSRWRRAFGEVCRLDQQIGNMQNQRRSHPIAVRLTSTSSTPNASKPPPPPPSSLPLTTDLPPKPATDRSGRHSSAGNHKRDFTPIPSPRLNRPASAPIDNEFPTPTSNPPTAIPDTHPPPPPRPPLPSPSPLLHQKARFASRKEITATYLTPSHWRNEHSDEYKRTASENLQAQLASQQLLLTQNNSSIEGLLPEAKRLSVSEVSEEGGKNCVLEAAVPYVEDEEESTSTNSSTDSTPKPARKGIASSHSQAPLVDGSEDSAIGDTDFSPIVSQESPKRVEGKKPILRKDYEEKRKVENGEVKEGKTSPSSPKAGVRFHPLALLLDAALEGDLALVKKAAEEVSDVSEANDEGITALHNAVCAGRTEVVEFLVCEAGADVNAGDTDGWTPLHCAASCANLALARLLVEHGAALHARTLSDHETALEKCDQADADAECEKYLTTEQDLLGSEDNGRVYALFPRGLEFAGPGSPDAHIEPDELPIYPNEELRIIHRSPNGEPDWMLAEKVNTSNDGSVPQQGLVPRAFISRFKIVRVPPASRPMPLPPPDSVAGRFGRVFQSPSPIEEETEDSEGVSSEDMDTDLMMRDGESPQMVERDDEEEEDKQKMVMTMEENSQDGENGDEVS</sequence>
<dbReference type="SUPFAM" id="SSF50044">
    <property type="entry name" value="SH3-domain"/>
    <property type="match status" value="1"/>
</dbReference>
<dbReference type="Proteomes" id="UP000321570">
    <property type="component" value="Unassembled WGS sequence"/>
</dbReference>
<evidence type="ECO:0000256" key="1">
    <source>
        <dbReference type="ARBA" id="ARBA00004123"/>
    </source>
</evidence>
<dbReference type="PROSITE" id="PS50088">
    <property type="entry name" value="ANK_REPEAT"/>
    <property type="match status" value="2"/>
</dbReference>
<dbReference type="GO" id="GO:0002039">
    <property type="term" value="F:p53 binding"/>
    <property type="evidence" value="ECO:0007669"/>
    <property type="project" value="InterPro"/>
</dbReference>
<dbReference type="SMART" id="SM00248">
    <property type="entry name" value="ANK"/>
    <property type="match status" value="2"/>
</dbReference>
<feature type="compositionally biased region" description="Polar residues" evidence="8">
    <location>
        <begin position="1"/>
        <end position="15"/>
    </location>
</feature>
<dbReference type="Pfam" id="PF12796">
    <property type="entry name" value="Ank_2"/>
    <property type="match status" value="1"/>
</dbReference>
<dbReference type="InterPro" id="IPR002110">
    <property type="entry name" value="Ankyrin_rpt"/>
</dbReference>
<feature type="region of interest" description="Disordered" evidence="8">
    <location>
        <begin position="185"/>
        <end position="282"/>
    </location>
</feature>
<dbReference type="InterPro" id="IPR047163">
    <property type="entry name" value="ASPP1/2"/>
</dbReference>